<accession>A0A653CQ47</accession>
<name>A0A653CQ47_CALMS</name>
<gene>
    <name evidence="1" type="ORF">CALMAC_LOCUS10941</name>
</gene>
<evidence type="ECO:0000313" key="1">
    <source>
        <dbReference type="EMBL" id="VEN50044.1"/>
    </source>
</evidence>
<keyword evidence="2" id="KW-1185">Reference proteome</keyword>
<evidence type="ECO:0000313" key="2">
    <source>
        <dbReference type="Proteomes" id="UP000410492"/>
    </source>
</evidence>
<dbReference type="PANTHER" id="PTHR33936">
    <property type="entry name" value="PROTEIN CBG17840"/>
    <property type="match status" value="1"/>
</dbReference>
<dbReference type="PANTHER" id="PTHR33936:SF24">
    <property type="entry name" value="C2H2-TYPE DOMAIN-CONTAINING PROTEIN"/>
    <property type="match status" value="1"/>
</dbReference>
<organism evidence="1 2">
    <name type="scientific">Callosobruchus maculatus</name>
    <name type="common">Southern cowpea weevil</name>
    <name type="synonym">Pulse bruchid</name>
    <dbReference type="NCBI Taxonomy" id="64391"/>
    <lineage>
        <taxon>Eukaryota</taxon>
        <taxon>Metazoa</taxon>
        <taxon>Ecdysozoa</taxon>
        <taxon>Arthropoda</taxon>
        <taxon>Hexapoda</taxon>
        <taxon>Insecta</taxon>
        <taxon>Pterygota</taxon>
        <taxon>Neoptera</taxon>
        <taxon>Endopterygota</taxon>
        <taxon>Coleoptera</taxon>
        <taxon>Polyphaga</taxon>
        <taxon>Cucujiformia</taxon>
        <taxon>Chrysomeloidea</taxon>
        <taxon>Chrysomelidae</taxon>
        <taxon>Bruchinae</taxon>
        <taxon>Bruchini</taxon>
        <taxon>Callosobruchus</taxon>
    </lineage>
</organism>
<proteinExistence type="predicted"/>
<dbReference type="Proteomes" id="UP000410492">
    <property type="component" value="Unassembled WGS sequence"/>
</dbReference>
<dbReference type="EMBL" id="CAACVG010008491">
    <property type="protein sequence ID" value="VEN50044.1"/>
    <property type="molecule type" value="Genomic_DNA"/>
</dbReference>
<sequence length="167" mass="19131">MFVFDFSGTTRGLSNNSKRMKKAVGTKKINSSCTSRIKLTMKQDSSVLMNFVKMNYGHDFEIQHLRIPKEERVNIARKLTAGVNAISVDMYVKECFKSKSNPVLYYKPQNIEDNNSVLKKDDFCIVIMNNSQKNMLLQFGNNIIAVDSTHRLNSYDFELTTLLVVDD</sequence>
<dbReference type="AlphaFoldDB" id="A0A653CQ47"/>
<protein>
    <submittedName>
        <fullName evidence="1">Uncharacterized protein</fullName>
    </submittedName>
</protein>
<dbReference type="InterPro" id="IPR052797">
    <property type="entry name" value="RegFact_GeneExpr_CellDeath"/>
</dbReference>
<dbReference type="OrthoDB" id="6779103at2759"/>
<reference evidence="1 2" key="1">
    <citation type="submission" date="2019-01" db="EMBL/GenBank/DDBJ databases">
        <authorList>
            <person name="Sayadi A."/>
        </authorList>
    </citation>
    <scope>NUCLEOTIDE SEQUENCE [LARGE SCALE GENOMIC DNA]</scope>
</reference>